<accession>A0A3R9YNG5</accession>
<gene>
    <name evidence="8" type="primary">sppA</name>
    <name evidence="8" type="ORF">HMF7854_13765</name>
</gene>
<evidence type="ECO:0000256" key="5">
    <source>
        <dbReference type="PIRSR" id="PIRSR001217-1"/>
    </source>
</evidence>
<dbReference type="InterPro" id="IPR047217">
    <property type="entry name" value="S49_SppA_67K_type_N"/>
</dbReference>
<proteinExistence type="inferred from homology"/>
<dbReference type="PANTHER" id="PTHR33209:SF1">
    <property type="entry name" value="PEPTIDASE S49 DOMAIN-CONTAINING PROTEIN"/>
    <property type="match status" value="1"/>
</dbReference>
<feature type="transmembrane region" description="Helical" evidence="6">
    <location>
        <begin position="12"/>
        <end position="34"/>
    </location>
</feature>
<feature type="domain" description="Peptidase S49" evidence="7">
    <location>
        <begin position="375"/>
        <end position="526"/>
    </location>
</feature>
<dbReference type="InterPro" id="IPR004634">
    <property type="entry name" value="Pept_S49_pIV"/>
</dbReference>
<feature type="active site" description="Nucleophile" evidence="5">
    <location>
        <position position="392"/>
    </location>
</feature>
<dbReference type="InterPro" id="IPR002142">
    <property type="entry name" value="Peptidase_S49"/>
</dbReference>
<keyword evidence="3" id="KW-0378">Hydrolase</keyword>
<keyword evidence="6" id="KW-0812">Transmembrane</keyword>
<evidence type="ECO:0000256" key="1">
    <source>
        <dbReference type="ARBA" id="ARBA00008683"/>
    </source>
</evidence>
<organism evidence="8 9">
    <name type="scientific">Sphingomonas ginkgonis</name>
    <dbReference type="NCBI Taxonomy" id="2315330"/>
    <lineage>
        <taxon>Bacteria</taxon>
        <taxon>Pseudomonadati</taxon>
        <taxon>Pseudomonadota</taxon>
        <taxon>Alphaproteobacteria</taxon>
        <taxon>Sphingomonadales</taxon>
        <taxon>Sphingomonadaceae</taxon>
        <taxon>Sphingomonas</taxon>
    </lineage>
</organism>
<protein>
    <submittedName>
        <fullName evidence="8">Signal peptide peptidase SppA</fullName>
    </submittedName>
</protein>
<dbReference type="OrthoDB" id="9764363at2"/>
<evidence type="ECO:0000256" key="4">
    <source>
        <dbReference type="ARBA" id="ARBA00022825"/>
    </source>
</evidence>
<dbReference type="RefSeq" id="WP_126719722.1">
    <property type="nucleotide sequence ID" value="NZ_RWJF01000001.1"/>
</dbReference>
<dbReference type="InterPro" id="IPR029045">
    <property type="entry name" value="ClpP/crotonase-like_dom_sf"/>
</dbReference>
<keyword evidence="2" id="KW-0645">Protease</keyword>
<dbReference type="AlphaFoldDB" id="A0A3R9YNG5"/>
<dbReference type="SUPFAM" id="SSF52096">
    <property type="entry name" value="ClpP/crotonase"/>
    <property type="match status" value="2"/>
</dbReference>
<dbReference type="CDD" id="cd07023">
    <property type="entry name" value="S49_Sppa_N_C"/>
    <property type="match status" value="1"/>
</dbReference>
<evidence type="ECO:0000313" key="8">
    <source>
        <dbReference type="EMBL" id="RST31782.1"/>
    </source>
</evidence>
<evidence type="ECO:0000313" key="9">
    <source>
        <dbReference type="Proteomes" id="UP000274661"/>
    </source>
</evidence>
<keyword evidence="6" id="KW-1133">Transmembrane helix</keyword>
<comment type="caution">
    <text evidence="8">The sequence shown here is derived from an EMBL/GenBank/DDBJ whole genome shotgun (WGS) entry which is preliminary data.</text>
</comment>
<name>A0A3R9YNG5_9SPHN</name>
<dbReference type="CDD" id="cd07018">
    <property type="entry name" value="S49_SppA_67K_type"/>
    <property type="match status" value="1"/>
</dbReference>
<dbReference type="Pfam" id="PF01343">
    <property type="entry name" value="Peptidase_S49"/>
    <property type="match status" value="2"/>
</dbReference>
<keyword evidence="6" id="KW-0472">Membrane</keyword>
<evidence type="ECO:0000256" key="3">
    <source>
        <dbReference type="ARBA" id="ARBA00022801"/>
    </source>
</evidence>
<dbReference type="GO" id="GO:0016020">
    <property type="term" value="C:membrane"/>
    <property type="evidence" value="ECO:0007669"/>
    <property type="project" value="InterPro"/>
</dbReference>
<dbReference type="InterPro" id="IPR047272">
    <property type="entry name" value="S49_SppA_C"/>
</dbReference>
<evidence type="ECO:0000259" key="7">
    <source>
        <dbReference type="Pfam" id="PF01343"/>
    </source>
</evidence>
<dbReference type="PIRSF" id="PIRSF001217">
    <property type="entry name" value="Protease_4_SppA"/>
    <property type="match status" value="1"/>
</dbReference>
<feature type="domain" description="Peptidase S49" evidence="7">
    <location>
        <begin position="125"/>
        <end position="278"/>
    </location>
</feature>
<keyword evidence="4" id="KW-0720">Serine protease</keyword>
<dbReference type="Proteomes" id="UP000274661">
    <property type="component" value="Unassembled WGS sequence"/>
</dbReference>
<keyword evidence="9" id="KW-1185">Reference proteome</keyword>
<evidence type="ECO:0000256" key="6">
    <source>
        <dbReference type="SAM" id="Phobius"/>
    </source>
</evidence>
<dbReference type="GO" id="GO:0006465">
    <property type="term" value="P:signal peptide processing"/>
    <property type="evidence" value="ECO:0007669"/>
    <property type="project" value="InterPro"/>
</dbReference>
<dbReference type="NCBIfam" id="TIGR00705">
    <property type="entry name" value="SppA_67K"/>
    <property type="match status" value="1"/>
</dbReference>
<dbReference type="PANTHER" id="PTHR33209">
    <property type="entry name" value="PROTEASE 4"/>
    <property type="match status" value="1"/>
</dbReference>
<dbReference type="GO" id="GO:0008236">
    <property type="term" value="F:serine-type peptidase activity"/>
    <property type="evidence" value="ECO:0007669"/>
    <property type="project" value="UniProtKB-KW"/>
</dbReference>
<dbReference type="Gene3D" id="3.90.226.10">
    <property type="entry name" value="2-enoyl-CoA Hydratase, Chain A, domain 1"/>
    <property type="match status" value="3"/>
</dbReference>
<dbReference type="EMBL" id="RWJF01000001">
    <property type="protein sequence ID" value="RST31782.1"/>
    <property type="molecule type" value="Genomic_DNA"/>
</dbReference>
<feature type="active site" description="Proton donor/acceptor" evidence="5">
    <location>
        <position position="192"/>
    </location>
</feature>
<comment type="similarity">
    <text evidence="1">Belongs to the peptidase S49 family.</text>
</comment>
<reference evidence="8 9" key="1">
    <citation type="submission" date="2018-12" db="EMBL/GenBank/DDBJ databases">
        <title>Sphingomonas sp. HMF7854 Genome sequencing and assembly.</title>
        <authorList>
            <person name="Cha I."/>
            <person name="Kang H."/>
            <person name="Kim H."/>
            <person name="Kang J."/>
            <person name="Joh K."/>
        </authorList>
    </citation>
    <scope>NUCLEOTIDE SEQUENCE [LARGE SCALE GENOMIC DNA]</scope>
    <source>
        <strain evidence="8 9">HMF7854</strain>
    </source>
</reference>
<evidence type="ECO:0000256" key="2">
    <source>
        <dbReference type="ARBA" id="ARBA00022670"/>
    </source>
</evidence>
<sequence>MGFVRGLWKLLVGIKDGLVLLFMLLFFGLLYVALTLHPTPKVGDGVLLLALNGPIVEQPSATDPIALASGSADPRREYRLRDVRAALLAAARDDRVKAVALDLDRFGGGGQAALGEVGSALDTIRRAGKPVLAYATSYDDDGYQLAAHASEVWMNPLGQVLIPGPGGSQLYYKGLLDKLGVTANVYRVGTYKAAVEPYIRSDASPEAKQNSQALGDSLLESWRDEVRRVRPAAQVVQYQSQLPQLVAGSGGDFGRAALGLKLVDKLGERSGFEARLAQLGGEDLKQPGGYKRVRLDSYVADKVKDDGKAPIGVVTVAGTIVDGRAPLGTAGGESIAGAIERGLRKGGLKALVVRVDSPGGSVTGSERIREALFEARARRIPVVVSMGNVAASGGYWVSTAGNYVFAEPSTITGSIGVFGILPSFQGSLQKLGLGADGIKTTPLSGEPNLLTGPSPEAGQLVQAGVNNIYAHFLRIVADARRKSPQQVNAIAQGRVWPGGAARQLGLIDQFGGMDAAIAKAGDLAGLAADDRDVTYLERPATFRERISQLFRGEGDDDGGSSTDAFAVLRADPQRIMVQALADTHAILTGPTVQVRCLDCGPMSVAPAPGGTPKGMAEMLLAWLLR</sequence>